<dbReference type="GO" id="GO:0008270">
    <property type="term" value="F:zinc ion binding"/>
    <property type="evidence" value="ECO:0007669"/>
    <property type="project" value="InterPro"/>
</dbReference>
<dbReference type="InterPro" id="IPR016123">
    <property type="entry name" value="Mog1/PsbP_a/b/a-sand"/>
</dbReference>
<dbReference type="Pfam" id="PF08267">
    <property type="entry name" value="Meth_synt_1"/>
    <property type="match status" value="1"/>
</dbReference>
<dbReference type="InterPro" id="IPR007681">
    <property type="entry name" value="Mog1"/>
</dbReference>
<dbReference type="SUPFAM" id="SSF55724">
    <property type="entry name" value="Mog1p/PsbP-like"/>
    <property type="match status" value="1"/>
</dbReference>
<feature type="domain" description="Cobalamin-independent methionine synthase MetE N-terminal" evidence="1">
    <location>
        <begin position="113"/>
        <end position="211"/>
    </location>
</feature>
<comment type="caution">
    <text evidence="3">The sequence shown here is derived from an EMBL/GenBank/DDBJ whole genome shotgun (WGS) entry which is preliminary data.</text>
</comment>
<accession>A0A7J6DVZ5</accession>
<protein>
    <recommendedName>
        <fullName evidence="1">Cobalamin-independent methionine synthase MetE N-terminal domain-containing protein</fullName>
    </recommendedName>
</protein>
<keyword evidence="4" id="KW-1185">Reference proteome</keyword>
<dbReference type="Pfam" id="PF04603">
    <property type="entry name" value="Mog1"/>
    <property type="match status" value="1"/>
</dbReference>
<evidence type="ECO:0000313" key="4">
    <source>
        <dbReference type="Proteomes" id="UP000583929"/>
    </source>
</evidence>
<sequence>MLSYSPLLISLHNRLRDTKKPLFPSPPRNPLTGGGAVASSSKIMYDVSNIREVSDHQEVFVDPSRDESLIFEILELKEEVGDDGSASWFLQDLASEQESEGCVIVYGFILKGLSNLFHINREVVAELKAAGATWIQFDEPTLVKDLDSHQLQAFTRAYSELESSLSGLNVIIESYFADVPAEAYKTLTSLKGVAGYGFDLVNETKLDAEIKSWLAFAAQKVVEVNALAKALNDQPRSVTCYQIALAIKDEVEDLEKAVVCMTSTHQGSHLQKKSLTGSIRCLLSWRLTFCKCRSF</sequence>
<dbReference type="EMBL" id="JAATIQ010000906">
    <property type="protein sequence ID" value="KAF4346833.1"/>
    <property type="molecule type" value="Genomic_DNA"/>
</dbReference>
<evidence type="ECO:0000259" key="1">
    <source>
        <dbReference type="Pfam" id="PF08267"/>
    </source>
</evidence>
<dbReference type="Gene3D" id="3.20.20.210">
    <property type="match status" value="3"/>
</dbReference>
<dbReference type="InterPro" id="IPR013215">
    <property type="entry name" value="Cbl-indep_Met_Synth_N"/>
</dbReference>
<gene>
    <name evidence="2" type="ORF">G4B88_018811</name>
    <name evidence="3" type="ORF">G4B88_026964</name>
</gene>
<organism evidence="3 4">
    <name type="scientific">Cannabis sativa</name>
    <name type="common">Hemp</name>
    <name type="synonym">Marijuana</name>
    <dbReference type="NCBI Taxonomy" id="3483"/>
    <lineage>
        <taxon>Eukaryota</taxon>
        <taxon>Viridiplantae</taxon>
        <taxon>Streptophyta</taxon>
        <taxon>Embryophyta</taxon>
        <taxon>Tracheophyta</taxon>
        <taxon>Spermatophyta</taxon>
        <taxon>Magnoliopsida</taxon>
        <taxon>eudicotyledons</taxon>
        <taxon>Gunneridae</taxon>
        <taxon>Pentapetalae</taxon>
        <taxon>rosids</taxon>
        <taxon>fabids</taxon>
        <taxon>Rosales</taxon>
        <taxon>Cannabaceae</taxon>
        <taxon>Cannabis</taxon>
    </lineage>
</organism>
<evidence type="ECO:0000313" key="3">
    <source>
        <dbReference type="EMBL" id="KAF4350293.1"/>
    </source>
</evidence>
<dbReference type="AlphaFoldDB" id="A0A7J6DVZ5"/>
<dbReference type="InterPro" id="IPR038071">
    <property type="entry name" value="UROD/MetE-like_sf"/>
</dbReference>
<dbReference type="SUPFAM" id="SSF51726">
    <property type="entry name" value="UROD/MetE-like"/>
    <property type="match status" value="1"/>
</dbReference>
<evidence type="ECO:0000313" key="2">
    <source>
        <dbReference type="EMBL" id="KAF4346833.1"/>
    </source>
</evidence>
<name>A0A7J6DVZ5_CANSA</name>
<dbReference type="GO" id="GO:0008652">
    <property type="term" value="P:amino acid biosynthetic process"/>
    <property type="evidence" value="ECO:0007669"/>
    <property type="project" value="InterPro"/>
</dbReference>
<dbReference type="Proteomes" id="UP000583929">
    <property type="component" value="Unassembled WGS sequence"/>
</dbReference>
<reference evidence="3 4" key="1">
    <citation type="journal article" date="2020" name="bioRxiv">
        <title>Sequence and annotation of 42 cannabis genomes reveals extensive copy number variation in cannabinoid synthesis and pathogen resistance genes.</title>
        <authorList>
            <person name="Mckernan K.J."/>
            <person name="Helbert Y."/>
            <person name="Kane L.T."/>
            <person name="Ebling H."/>
            <person name="Zhang L."/>
            <person name="Liu B."/>
            <person name="Eaton Z."/>
            <person name="Mclaughlin S."/>
            <person name="Kingan S."/>
            <person name="Baybayan P."/>
            <person name="Concepcion G."/>
            <person name="Jordan M."/>
            <person name="Riva A."/>
            <person name="Barbazuk W."/>
            <person name="Harkins T."/>
        </authorList>
    </citation>
    <scope>NUCLEOTIDE SEQUENCE [LARGE SCALE GENOMIC DNA]</scope>
    <source>
        <strain evidence="4">cv. Jamaican Lion 4</strain>
        <strain evidence="3">Father</strain>
        <tissue evidence="3">Leaf</tissue>
    </source>
</reference>
<proteinExistence type="predicted"/>
<dbReference type="GO" id="GO:0003871">
    <property type="term" value="F:5-methyltetrahydropteroyltriglutamate-homocysteine S-methyltransferase activity"/>
    <property type="evidence" value="ECO:0007669"/>
    <property type="project" value="InterPro"/>
</dbReference>
<dbReference type="EMBL" id="JAATIQ010000604">
    <property type="protein sequence ID" value="KAF4350293.1"/>
    <property type="molecule type" value="Genomic_DNA"/>
</dbReference>
<dbReference type="PANTHER" id="PTHR30519">
    <property type="entry name" value="5-METHYLTETRAHYDROPTEROYLTRIGLUTAMATE--HOMOCYSTEINE METHYLTRANSFERASE"/>
    <property type="match status" value="1"/>
</dbReference>